<comment type="caution">
    <text evidence="8">The sequence shown here is derived from an EMBL/GenBank/DDBJ whole genome shotgun (WGS) entry which is preliminary data.</text>
</comment>
<dbReference type="PROSITE" id="PS51332">
    <property type="entry name" value="B12_BINDING"/>
    <property type="match status" value="1"/>
</dbReference>
<sequence>MTLRILLLNPPHGSIGSRIPVEQLPPLGLLSLGGPLLDAGFTVELLDADLYNLPLHEIRHRALHFAPDVVMTGHAGSTSAHPVIMTILNALRGALPGVPFVYGGVFPTYHWFDILTEHPQVDIVVRGEGEVTAVRLAQALAQGTPLMDVLGLAYRQDGKPHATAQATMLTPLDDARVGWELIRHADYFYWGARRAVVAQFSRGCPYPCSYCGQRGFWTQRRHRDPVRFAQDLARLHREEGVQVINFADELPTGNRAAWAAFLDALIAENVKLTLVGSTRAGDADLLPRYRQAGVIRFLLGIESYDQVTLQSIRKGASTKDDREAIRLMREAGIISMATYVVGFEEERDIDYWHSFRQLMLYDPDQIQLLYITPHRWTPFFETVKHRQVVQTDVTKWDYKHQVLATRNVPPWRVLLWFKLMEVAVQLRPAMLWRTLTHPDPEYRHAMRWYYAVGFRVWLHEIREFTFKLRLRRDGPSLEDFWGSSLAQHEEALARPSRRPAHTQNGGLNP</sequence>
<reference evidence="9" key="1">
    <citation type="journal article" date="2019" name="Int. J. Syst. Evol. Microbiol.">
        <title>The Global Catalogue of Microorganisms (GCM) 10K type strain sequencing project: providing services to taxonomists for standard genome sequencing and annotation.</title>
        <authorList>
            <consortium name="The Broad Institute Genomics Platform"/>
            <consortium name="The Broad Institute Genome Sequencing Center for Infectious Disease"/>
            <person name="Wu L."/>
            <person name="Ma J."/>
        </authorList>
    </citation>
    <scope>NUCLEOTIDE SEQUENCE [LARGE SCALE GENOMIC DNA]</scope>
    <source>
        <strain evidence="9">JCM 31405</strain>
    </source>
</reference>
<accession>A0ABQ2S548</accession>
<dbReference type="PROSITE" id="PS51918">
    <property type="entry name" value="RADICAL_SAM"/>
    <property type="match status" value="1"/>
</dbReference>
<keyword evidence="3" id="KW-0479">Metal-binding</keyword>
<dbReference type="Pfam" id="PF02310">
    <property type="entry name" value="B12-binding"/>
    <property type="match status" value="1"/>
</dbReference>
<dbReference type="Proteomes" id="UP000644548">
    <property type="component" value="Unassembled WGS sequence"/>
</dbReference>
<evidence type="ECO:0000256" key="5">
    <source>
        <dbReference type="ARBA" id="ARBA00023014"/>
    </source>
</evidence>
<protein>
    <submittedName>
        <fullName evidence="8">Magnesium-protoporphyrin IX monomethyl ester cyclase</fullName>
    </submittedName>
</protein>
<dbReference type="Gene3D" id="3.40.50.280">
    <property type="entry name" value="Cobalamin-binding domain"/>
    <property type="match status" value="1"/>
</dbReference>
<keyword evidence="4" id="KW-0408">Iron</keyword>
<dbReference type="SFLD" id="SFLDG01082">
    <property type="entry name" value="B12-binding_domain_containing"/>
    <property type="match status" value="1"/>
</dbReference>
<evidence type="ECO:0000259" key="6">
    <source>
        <dbReference type="PROSITE" id="PS51332"/>
    </source>
</evidence>
<proteinExistence type="predicted"/>
<dbReference type="EMBL" id="BMQN01000001">
    <property type="protein sequence ID" value="GGR86764.1"/>
    <property type="molecule type" value="Genomic_DNA"/>
</dbReference>
<dbReference type="InterPro" id="IPR006638">
    <property type="entry name" value="Elp3/MiaA/NifB-like_rSAM"/>
</dbReference>
<evidence type="ECO:0000256" key="2">
    <source>
        <dbReference type="ARBA" id="ARBA00022691"/>
    </source>
</evidence>
<name>A0ABQ2S548_9DEIO</name>
<dbReference type="CDD" id="cd02068">
    <property type="entry name" value="radical_SAM_B12_BD"/>
    <property type="match status" value="1"/>
</dbReference>
<evidence type="ECO:0000256" key="1">
    <source>
        <dbReference type="ARBA" id="ARBA00001966"/>
    </source>
</evidence>
<dbReference type="RefSeq" id="WP_229783675.1">
    <property type="nucleotide sequence ID" value="NZ_BMQN01000001.1"/>
</dbReference>
<keyword evidence="5" id="KW-0411">Iron-sulfur</keyword>
<dbReference type="Gene3D" id="3.20.20.70">
    <property type="entry name" value="Aldolase class I"/>
    <property type="match status" value="1"/>
</dbReference>
<feature type="domain" description="Radical SAM core" evidence="7">
    <location>
        <begin position="190"/>
        <end position="406"/>
    </location>
</feature>
<evidence type="ECO:0000256" key="3">
    <source>
        <dbReference type="ARBA" id="ARBA00022723"/>
    </source>
</evidence>
<dbReference type="PANTHER" id="PTHR43409:SF13">
    <property type="entry name" value="ANAEROBIC MAGNESIUM-PROTOPORPHYRIN IX MONOMETHYL ESTER CYCLASE"/>
    <property type="match status" value="1"/>
</dbReference>
<organism evidence="8 9">
    <name type="scientific">Deinococcus sedimenti</name>
    <dbReference type="NCBI Taxonomy" id="1867090"/>
    <lineage>
        <taxon>Bacteria</taxon>
        <taxon>Thermotogati</taxon>
        <taxon>Deinococcota</taxon>
        <taxon>Deinococci</taxon>
        <taxon>Deinococcales</taxon>
        <taxon>Deinococcaceae</taxon>
        <taxon>Deinococcus</taxon>
    </lineage>
</organism>
<comment type="cofactor">
    <cofactor evidence="1">
        <name>[4Fe-4S] cluster</name>
        <dbReference type="ChEBI" id="CHEBI:49883"/>
    </cofactor>
</comment>
<evidence type="ECO:0000256" key="4">
    <source>
        <dbReference type="ARBA" id="ARBA00023004"/>
    </source>
</evidence>
<dbReference type="InterPro" id="IPR058240">
    <property type="entry name" value="rSAM_sf"/>
</dbReference>
<dbReference type="InterPro" id="IPR007197">
    <property type="entry name" value="rSAM"/>
</dbReference>
<evidence type="ECO:0000313" key="9">
    <source>
        <dbReference type="Proteomes" id="UP000644548"/>
    </source>
</evidence>
<evidence type="ECO:0000313" key="8">
    <source>
        <dbReference type="EMBL" id="GGR86764.1"/>
    </source>
</evidence>
<dbReference type="SFLD" id="SFLDS00029">
    <property type="entry name" value="Radical_SAM"/>
    <property type="match status" value="1"/>
</dbReference>
<dbReference type="SFLD" id="SFLDG01123">
    <property type="entry name" value="methyltransferase_(Class_B)"/>
    <property type="match status" value="1"/>
</dbReference>
<dbReference type="InterPro" id="IPR006158">
    <property type="entry name" value="Cobalamin-bd"/>
</dbReference>
<dbReference type="PANTHER" id="PTHR43409">
    <property type="entry name" value="ANAEROBIC MAGNESIUM-PROTOPORPHYRIN IX MONOMETHYL ESTER CYCLASE-RELATED"/>
    <property type="match status" value="1"/>
</dbReference>
<dbReference type="SMART" id="SM00729">
    <property type="entry name" value="Elp3"/>
    <property type="match status" value="1"/>
</dbReference>
<keyword evidence="9" id="KW-1185">Reference proteome</keyword>
<gene>
    <name evidence="8" type="primary">bchE</name>
    <name evidence="8" type="ORF">GCM10008960_12410</name>
</gene>
<dbReference type="InterPro" id="IPR034466">
    <property type="entry name" value="Methyltransferase_Class_B"/>
</dbReference>
<evidence type="ECO:0000259" key="7">
    <source>
        <dbReference type="PROSITE" id="PS51918"/>
    </source>
</evidence>
<dbReference type="SUPFAM" id="SSF102114">
    <property type="entry name" value="Radical SAM enzymes"/>
    <property type="match status" value="1"/>
</dbReference>
<dbReference type="InterPro" id="IPR013785">
    <property type="entry name" value="Aldolase_TIM"/>
</dbReference>
<dbReference type="CDD" id="cd01335">
    <property type="entry name" value="Radical_SAM"/>
    <property type="match status" value="1"/>
</dbReference>
<keyword evidence="2" id="KW-0949">S-adenosyl-L-methionine</keyword>
<feature type="domain" description="B12-binding" evidence="6">
    <location>
        <begin position="11"/>
        <end position="147"/>
    </location>
</feature>
<dbReference type="Pfam" id="PF04055">
    <property type="entry name" value="Radical_SAM"/>
    <property type="match status" value="1"/>
</dbReference>
<dbReference type="InterPro" id="IPR051198">
    <property type="entry name" value="BchE-like"/>
</dbReference>